<feature type="transmembrane region" description="Helical" evidence="6">
    <location>
        <begin position="21"/>
        <end position="40"/>
    </location>
</feature>
<dbReference type="InterPro" id="IPR004841">
    <property type="entry name" value="AA-permease/SLC12A_dom"/>
</dbReference>
<keyword evidence="3 6" id="KW-0812">Transmembrane</keyword>
<sequence>MASHEEKKGLHRGLEARHIELIALGGTIGVGLFMGAGSTLKWAGPSVLLAYIVAGLFVFFIMRAMGEMLHLEPVAGSFAVYAHKYLSPYFGYLTAWSYWFMWIAVGISEITAVGVYVQYWFPDLPQWVPALAAIALVALANLAAVKLYGEFEFWFALIKVTTIIVMIVVGLGVIFFGFGNHGQALGFENLTTHGGFFAGGWKGFLFALCIVVASYQGVELVGITAGEAKNPQVTLKRAINNILWRILIFYVGAIFVIITIFPWNEIGTHGSPFVLTFSKIGITAAAGIINFVVLTAALSGCNSGMYSCGRMLYALAKNRQLPAFLGRVSKGGVPVYGIAITILCLLAGSCLNYIIPNPEQVFVYVYSASVLPGMVPWFVVLVSQLKFRAVHKQALKTHPFKSLLFPYANYLTIAFLLCVLVGMGINPDTRISLLVGGIFIAAVSLIYVGAGMHKRRDALKNSAE</sequence>
<dbReference type="InterPro" id="IPR058069">
    <property type="entry name" value="ThrP"/>
</dbReference>
<feature type="transmembrane region" description="Helical" evidence="6">
    <location>
        <begin position="361"/>
        <end position="382"/>
    </location>
</feature>
<feature type="domain" description="Amino acid permease/ SLC12A" evidence="7">
    <location>
        <begin position="18"/>
        <end position="430"/>
    </location>
</feature>
<keyword evidence="5 6" id="KW-0472">Membrane</keyword>
<dbReference type="FunFam" id="1.20.1740.10:FF:000001">
    <property type="entry name" value="Amino acid permease"/>
    <property type="match status" value="1"/>
</dbReference>
<evidence type="ECO:0000256" key="4">
    <source>
        <dbReference type="ARBA" id="ARBA00022989"/>
    </source>
</evidence>
<feature type="transmembrane region" description="Helical" evidence="6">
    <location>
        <begin position="199"/>
        <end position="221"/>
    </location>
</feature>
<dbReference type="Gene3D" id="1.20.1740.10">
    <property type="entry name" value="Amino acid/polyamine transporter I"/>
    <property type="match status" value="1"/>
</dbReference>
<proteinExistence type="predicted"/>
<name>A0A2N5E1G6_9GAMM</name>
<feature type="transmembrane region" description="Helical" evidence="6">
    <location>
        <begin position="127"/>
        <end position="145"/>
    </location>
</feature>
<feature type="transmembrane region" description="Helical" evidence="6">
    <location>
        <begin position="242"/>
        <end position="261"/>
    </location>
</feature>
<dbReference type="EMBL" id="PJZF01000014">
    <property type="protein sequence ID" value="PLR34296.1"/>
    <property type="molecule type" value="Genomic_DNA"/>
</dbReference>
<evidence type="ECO:0000256" key="1">
    <source>
        <dbReference type="ARBA" id="ARBA00004429"/>
    </source>
</evidence>
<dbReference type="PROSITE" id="PS00218">
    <property type="entry name" value="AMINO_ACID_PERMEASE_1"/>
    <property type="match status" value="1"/>
</dbReference>
<gene>
    <name evidence="8" type="ORF">CYR55_15330</name>
</gene>
<keyword evidence="9" id="KW-1185">Reference proteome</keyword>
<dbReference type="PANTHER" id="PTHR43495">
    <property type="entry name" value="GABA PERMEASE"/>
    <property type="match status" value="1"/>
</dbReference>
<feature type="transmembrane region" description="Helical" evidence="6">
    <location>
        <begin position="403"/>
        <end position="425"/>
    </location>
</feature>
<dbReference type="OrthoDB" id="5297508at2"/>
<keyword evidence="2" id="KW-0813">Transport</keyword>
<comment type="subcellular location">
    <subcellularLocation>
        <location evidence="1">Cell inner membrane</location>
        <topology evidence="1">Multi-pass membrane protein</topology>
    </subcellularLocation>
</comment>
<dbReference type="InterPro" id="IPR004840">
    <property type="entry name" value="Amino_acid_permease_CS"/>
</dbReference>
<dbReference type="AlphaFoldDB" id="A0A2N5E1G6"/>
<protein>
    <submittedName>
        <fullName evidence="8">Amino acid permease</fullName>
    </submittedName>
</protein>
<dbReference type="NCBIfam" id="NF047867">
    <property type="entry name" value="AA_transp_ThrP"/>
    <property type="match status" value="1"/>
</dbReference>
<evidence type="ECO:0000256" key="5">
    <source>
        <dbReference type="ARBA" id="ARBA00023136"/>
    </source>
</evidence>
<accession>A0A2N5E1G6</accession>
<feature type="transmembrane region" description="Helical" evidence="6">
    <location>
        <begin position="431"/>
        <end position="450"/>
    </location>
</feature>
<dbReference type="NCBIfam" id="NF008016">
    <property type="entry name" value="PRK10746.1"/>
    <property type="match status" value="1"/>
</dbReference>
<evidence type="ECO:0000313" key="8">
    <source>
        <dbReference type="EMBL" id="PLR34296.1"/>
    </source>
</evidence>
<evidence type="ECO:0000256" key="2">
    <source>
        <dbReference type="ARBA" id="ARBA00022448"/>
    </source>
</evidence>
<reference evidence="8 9" key="1">
    <citation type="submission" date="2017-12" db="EMBL/GenBank/DDBJ databases">
        <title>Characterization of six clinical isolates of Enterochimera gen. nov., a novel genus of the Yersiniaciae family and the three species Enterochimera arupensis sp. nov., Enterochimera coloradensis sp. nov, and Enterochimera californica sp. nov.</title>
        <authorList>
            <person name="Rossi A."/>
            <person name="Fisher M."/>
        </authorList>
    </citation>
    <scope>NUCLEOTIDE SEQUENCE [LARGE SCALE GENOMIC DNA]</scope>
    <source>
        <strain evidence="9">2015-Iso6</strain>
    </source>
</reference>
<dbReference type="GO" id="GO:0006865">
    <property type="term" value="P:amino acid transport"/>
    <property type="evidence" value="ECO:0007669"/>
    <property type="project" value="InterPro"/>
</dbReference>
<dbReference type="PANTHER" id="PTHR43495:SF7">
    <property type="entry name" value="TRANSPORT PROTEIN YIFK-RELATED"/>
    <property type="match status" value="1"/>
</dbReference>
<evidence type="ECO:0000256" key="6">
    <source>
        <dbReference type="SAM" id="Phobius"/>
    </source>
</evidence>
<organism evidence="8 9">
    <name type="scientific">Chimaeribacter californicus</name>
    <dbReference type="NCBI Taxonomy" id="2060067"/>
    <lineage>
        <taxon>Bacteria</taxon>
        <taxon>Pseudomonadati</taxon>
        <taxon>Pseudomonadota</taxon>
        <taxon>Gammaproteobacteria</taxon>
        <taxon>Enterobacterales</taxon>
        <taxon>Yersiniaceae</taxon>
        <taxon>Chimaeribacter</taxon>
    </lineage>
</organism>
<dbReference type="GO" id="GO:0055085">
    <property type="term" value="P:transmembrane transport"/>
    <property type="evidence" value="ECO:0007669"/>
    <property type="project" value="InterPro"/>
</dbReference>
<feature type="transmembrane region" description="Helical" evidence="6">
    <location>
        <begin position="335"/>
        <end position="355"/>
    </location>
</feature>
<dbReference type="PIRSF" id="PIRSF006060">
    <property type="entry name" value="AA_transporter"/>
    <property type="match status" value="1"/>
</dbReference>
<evidence type="ECO:0000313" key="9">
    <source>
        <dbReference type="Proteomes" id="UP000234240"/>
    </source>
</evidence>
<feature type="transmembrane region" description="Helical" evidence="6">
    <location>
        <begin position="281"/>
        <end position="301"/>
    </location>
</feature>
<dbReference type="RefSeq" id="WP_101817251.1">
    <property type="nucleotide sequence ID" value="NZ_PJZF01000014.1"/>
</dbReference>
<evidence type="ECO:0000256" key="3">
    <source>
        <dbReference type="ARBA" id="ARBA00022692"/>
    </source>
</evidence>
<feature type="transmembrane region" description="Helical" evidence="6">
    <location>
        <begin position="46"/>
        <end position="62"/>
    </location>
</feature>
<dbReference type="GO" id="GO:0005886">
    <property type="term" value="C:plasma membrane"/>
    <property type="evidence" value="ECO:0007669"/>
    <property type="project" value="UniProtKB-SubCell"/>
</dbReference>
<keyword evidence="4 6" id="KW-1133">Transmembrane helix</keyword>
<feature type="transmembrane region" description="Helical" evidence="6">
    <location>
        <begin position="99"/>
        <end position="121"/>
    </location>
</feature>
<comment type="caution">
    <text evidence="8">The sequence shown here is derived from an EMBL/GenBank/DDBJ whole genome shotgun (WGS) entry which is preliminary data.</text>
</comment>
<dbReference type="Proteomes" id="UP000234240">
    <property type="component" value="Unassembled WGS sequence"/>
</dbReference>
<dbReference type="Pfam" id="PF00324">
    <property type="entry name" value="AA_permease"/>
    <property type="match status" value="1"/>
</dbReference>
<evidence type="ECO:0000259" key="7">
    <source>
        <dbReference type="Pfam" id="PF00324"/>
    </source>
</evidence>
<feature type="transmembrane region" description="Helical" evidence="6">
    <location>
        <begin position="157"/>
        <end position="179"/>
    </location>
</feature>